<organism evidence="1 2">
    <name type="scientific">Fibrobacter intestinalis</name>
    <dbReference type="NCBI Taxonomy" id="28122"/>
    <lineage>
        <taxon>Bacteria</taxon>
        <taxon>Pseudomonadati</taxon>
        <taxon>Fibrobacterota</taxon>
        <taxon>Fibrobacteria</taxon>
        <taxon>Fibrobacterales</taxon>
        <taxon>Fibrobacteraceae</taxon>
        <taxon>Fibrobacter</taxon>
    </lineage>
</organism>
<gene>
    <name evidence="1" type="ORF">SAMN02745108_02427</name>
</gene>
<reference evidence="1 2" key="1">
    <citation type="submission" date="2017-02" db="EMBL/GenBank/DDBJ databases">
        <authorList>
            <person name="Peterson S.W."/>
        </authorList>
    </citation>
    <scope>NUCLEOTIDE SEQUENCE [LARGE SCALE GENOMIC DNA]</scope>
    <source>
        <strain evidence="1 2">ATCC 43854</strain>
    </source>
</reference>
<evidence type="ECO:0000313" key="2">
    <source>
        <dbReference type="Proteomes" id="UP000190449"/>
    </source>
</evidence>
<protein>
    <submittedName>
        <fullName evidence="1">Uncharacterized protein</fullName>
    </submittedName>
</protein>
<sequence length="148" mass="18079">MQDSAFIFLQKIYKRHQKGENSPRASPSSSDIPNFQTRVSVRVRHNTVQNRYIFYIHLRHCTNTKTNRKLPHSTTTNRPTPRFRWQRRSRRVRFALCQAFLKFPREKSFWRRIDCCPFVWIWNVAMEARRNKIFIIREKIAVLRKNFP</sequence>
<accession>A0A1T4QV68</accession>
<dbReference type="AlphaFoldDB" id="A0A1T4QV68"/>
<dbReference type="STRING" id="28122.SAMN02745108_02427"/>
<evidence type="ECO:0000313" key="1">
    <source>
        <dbReference type="EMBL" id="SKA07669.1"/>
    </source>
</evidence>
<proteinExistence type="predicted"/>
<name>A0A1T4QV68_9BACT</name>
<dbReference type="Proteomes" id="UP000190449">
    <property type="component" value="Unassembled WGS sequence"/>
</dbReference>
<dbReference type="EMBL" id="FUWU01000054">
    <property type="protein sequence ID" value="SKA07669.1"/>
    <property type="molecule type" value="Genomic_DNA"/>
</dbReference>